<accession>A0ABR0JRW4</accession>
<evidence type="ECO:0000313" key="2">
    <source>
        <dbReference type="Proteomes" id="UP001345691"/>
    </source>
</evidence>
<protein>
    <submittedName>
        <fullName evidence="1">Uncharacterized protein</fullName>
    </submittedName>
</protein>
<sequence>MDDPSPGEVVKDLHRDLVGRYNKHAIVVERYWRSFDQSQRTQCIKAGAADGVVLKHPLDRSMGNVYKIIPEINLRDITNPESDFLLDLLKHRATNNLLDQYMTGLNGGPGDHAFIKQMMDSRNLHLTNPDKNGFTLFLDEDRYGQSMTIMRQASDVLATLAPSIRANLCVPQELGELILQRQLYMLQSLNIVVEDILDIGSKTRDRKKPSKQSTKVATAALSKLSIQEPAKSLSLPDLIGSATEQKATLEEYLTLLSTEPVVLTHAVNLCFFSRPELLPDEKGRILPVHTDKYISGAVLEAVYNTVKVLAIWSYLGRLLDLLASQPATDKIYRAILLQEISNVCHLEYSRAQALFKRNVQTATGVKWFKRISNVHNNAANTRVAMNGNPELLTRSDPQLHYMLRLCQPETNALKAGDWIKKLSDLHNASPSEREKLEEREADSLSDVAIITFFIQDLSPVVSMPSLSRKKSQMFVARSQELDAEMNELKSKIDLRDLVVPIDNLLEPGVASKTLILLDHFIIENTGTKMGFLYQDLFEESLVEIERQYKVVKNRTEQKELVEITPTPPLVLEPREKRVEQRKQKEKTRPSHSSVFEIVASPTEEEPLEEEQPRIFKVRASTAEVFSTLFAKAESRGSVSWTAFVSAMTDLGFSVRPRTGSVYTFSPPESMNASRSLTIHRPHKSEIEGYHTIIYAKRLRGAYGWNEKTFEVDGRVEASRNVQVHKFASFPDMGPIQLADNAFCIKECRFHVLFVILPERVHYTGVVAEHAQPQFQDTRHRTRSSTHV</sequence>
<keyword evidence="2" id="KW-1185">Reference proteome</keyword>
<organism evidence="1 2">
    <name type="scientific">Exophiala sideris</name>
    <dbReference type="NCBI Taxonomy" id="1016849"/>
    <lineage>
        <taxon>Eukaryota</taxon>
        <taxon>Fungi</taxon>
        <taxon>Dikarya</taxon>
        <taxon>Ascomycota</taxon>
        <taxon>Pezizomycotina</taxon>
        <taxon>Eurotiomycetes</taxon>
        <taxon>Chaetothyriomycetidae</taxon>
        <taxon>Chaetothyriales</taxon>
        <taxon>Herpotrichiellaceae</taxon>
        <taxon>Exophiala</taxon>
    </lineage>
</organism>
<reference evidence="1 2" key="1">
    <citation type="submission" date="2023-08" db="EMBL/GenBank/DDBJ databases">
        <title>Black Yeasts Isolated from many extreme environments.</title>
        <authorList>
            <person name="Coleine C."/>
            <person name="Stajich J.E."/>
            <person name="Selbmann L."/>
        </authorList>
    </citation>
    <scope>NUCLEOTIDE SEQUENCE [LARGE SCALE GENOMIC DNA]</scope>
    <source>
        <strain evidence="1 2">CCFEE 6328</strain>
    </source>
</reference>
<name>A0ABR0JRW4_9EURO</name>
<dbReference type="PANTHER" id="PTHR40788:SF1">
    <property type="entry name" value="IPA PROTEIN"/>
    <property type="match status" value="1"/>
</dbReference>
<dbReference type="PANTHER" id="PTHR40788">
    <property type="entry name" value="CLR5 DOMAIN-CONTAINING PROTEIN-RELATED"/>
    <property type="match status" value="1"/>
</dbReference>
<dbReference type="EMBL" id="JAVRRF010000001">
    <property type="protein sequence ID" value="KAK5068554.1"/>
    <property type="molecule type" value="Genomic_DNA"/>
</dbReference>
<evidence type="ECO:0000313" key="1">
    <source>
        <dbReference type="EMBL" id="KAK5068554.1"/>
    </source>
</evidence>
<comment type="caution">
    <text evidence="1">The sequence shown here is derived from an EMBL/GenBank/DDBJ whole genome shotgun (WGS) entry which is preliminary data.</text>
</comment>
<gene>
    <name evidence="1" type="ORF">LTR69_000674</name>
</gene>
<proteinExistence type="predicted"/>
<dbReference type="Proteomes" id="UP001345691">
    <property type="component" value="Unassembled WGS sequence"/>
</dbReference>